<evidence type="ECO:0000313" key="2">
    <source>
        <dbReference type="Proteomes" id="UP000258104"/>
    </source>
</evidence>
<reference evidence="1 2" key="1">
    <citation type="submission" date="2018-07" db="EMBL/GenBank/DDBJ databases">
        <title>Complete genome of the first Eggerthella lenta phage.</title>
        <authorList>
            <person name="Koberg S."/>
            <person name="Brinks E."/>
        </authorList>
    </citation>
    <scope>NUCLEOTIDE SEQUENCE [LARGE SCALE GENOMIC DNA]</scope>
</reference>
<dbReference type="KEGG" id="vg:54998161"/>
<keyword evidence="2" id="KW-1185">Reference proteome</keyword>
<accession>A0A345MKB8</accession>
<evidence type="ECO:0000313" key="1">
    <source>
        <dbReference type="EMBL" id="AXH71781.1"/>
    </source>
</evidence>
<proteinExistence type="predicted"/>
<dbReference type="Proteomes" id="UP000258104">
    <property type="component" value="Segment"/>
</dbReference>
<protein>
    <submittedName>
        <fullName evidence="1">Portal protein</fullName>
    </submittedName>
</protein>
<dbReference type="EMBL" id="MH626557">
    <property type="protein sequence ID" value="AXH71781.1"/>
    <property type="molecule type" value="Genomic_DNA"/>
</dbReference>
<dbReference type="GeneID" id="54998161"/>
<sequence length="460" mass="51292">MKIVESLLDKLAEKLNKHVQGRRRNQAYRDADEKGSSFSVESMISESLTDLITMNFTLPVDGDNERAQWIDDVADNYVNTTLKKSMALGFLSGDSVTVPSYNGRSIDNVVVDASGFEILSAQGDSITSLVYVIDERKDKSGARWQLLQLIELVPDNNGTYSNVYRLYVAKNNTLMDGVSPAGSVASPWFGEYDGDEWSIPGVNRLLIGRYKSHTIDPYAPNTKKGVPICFGSSHAIREIHYLLDQMHAEFELSEKAIIASKTAFRKHFNDDGTSTAMMPRGADRLFMSIQGGDVDNPTIHDWSPDIRFEPYRAALEKQLQLVEKTVGVSSGIISDPNNVSYENVDNVRKSQQKTMAFVNASRKVAQTMMDDLLYAWDVIANYYGITVQGTWQQQYNWSDEYVETFSDKQNAILAGEAIGAFDAADYRAFITNEPPDVAKERVSEIQANKATTIPTFELGA</sequence>
<dbReference type="RefSeq" id="YP_009807283.1">
    <property type="nucleotide sequence ID" value="NC_048022.1"/>
</dbReference>
<name>A0A345MKB8_9CAUD</name>
<organism evidence="1 2">
    <name type="scientific">Eggerthella phage PMBT5</name>
    <dbReference type="NCBI Taxonomy" id="2283015"/>
    <lineage>
        <taxon>Viruses</taxon>
        <taxon>Duplodnaviria</taxon>
        <taxon>Heunggongvirae</taxon>
        <taxon>Uroviricota</taxon>
        <taxon>Caudoviricetes</taxon>
        <taxon>Lentavirus</taxon>
        <taxon>Lentavirus PMBT5</taxon>
    </lineage>
</organism>